<reference evidence="6" key="1">
    <citation type="submission" date="2022-11" db="UniProtKB">
        <authorList>
            <consortium name="WormBaseParasite"/>
        </authorList>
    </citation>
    <scope>IDENTIFICATION</scope>
</reference>
<feature type="repeat" description="ANK" evidence="3">
    <location>
        <begin position="1"/>
        <end position="30"/>
    </location>
</feature>
<dbReference type="WBParaSite" id="PSU_v2.g7427.t1">
    <property type="protein sequence ID" value="PSU_v2.g7427.t1"/>
    <property type="gene ID" value="PSU_v2.g7427"/>
</dbReference>
<evidence type="ECO:0000256" key="4">
    <source>
        <dbReference type="SAM" id="MobiDB-lite"/>
    </source>
</evidence>
<evidence type="ECO:0000313" key="5">
    <source>
        <dbReference type="Proteomes" id="UP000887577"/>
    </source>
</evidence>
<dbReference type="GO" id="GO:0005737">
    <property type="term" value="C:cytoplasm"/>
    <property type="evidence" value="ECO:0007669"/>
    <property type="project" value="TreeGrafter"/>
</dbReference>
<feature type="compositionally biased region" description="Low complexity" evidence="4">
    <location>
        <begin position="150"/>
        <end position="162"/>
    </location>
</feature>
<evidence type="ECO:0000256" key="3">
    <source>
        <dbReference type="PROSITE-ProRule" id="PRU00023"/>
    </source>
</evidence>
<accession>A0A914Z691</accession>
<dbReference type="PANTHER" id="PTHR24198:SF165">
    <property type="entry name" value="ANKYRIN REPEAT-CONTAINING PROTEIN-RELATED"/>
    <property type="match status" value="1"/>
</dbReference>
<dbReference type="SMART" id="SM00248">
    <property type="entry name" value="ANK"/>
    <property type="match status" value="3"/>
</dbReference>
<dbReference type="Gene3D" id="1.25.40.20">
    <property type="entry name" value="Ankyrin repeat-containing domain"/>
    <property type="match status" value="1"/>
</dbReference>
<dbReference type="Pfam" id="PF00023">
    <property type="entry name" value="Ank"/>
    <property type="match status" value="1"/>
</dbReference>
<dbReference type="PROSITE" id="PS50088">
    <property type="entry name" value="ANK_REPEAT"/>
    <property type="match status" value="1"/>
</dbReference>
<protein>
    <submittedName>
        <fullName evidence="6">Uncharacterized protein</fullName>
    </submittedName>
</protein>
<dbReference type="SUPFAM" id="SSF48403">
    <property type="entry name" value="Ankyrin repeat"/>
    <property type="match status" value="1"/>
</dbReference>
<evidence type="ECO:0000256" key="1">
    <source>
        <dbReference type="ARBA" id="ARBA00022737"/>
    </source>
</evidence>
<organism evidence="5 6">
    <name type="scientific">Panagrolaimus superbus</name>
    <dbReference type="NCBI Taxonomy" id="310955"/>
    <lineage>
        <taxon>Eukaryota</taxon>
        <taxon>Metazoa</taxon>
        <taxon>Ecdysozoa</taxon>
        <taxon>Nematoda</taxon>
        <taxon>Chromadorea</taxon>
        <taxon>Rhabditida</taxon>
        <taxon>Tylenchina</taxon>
        <taxon>Panagrolaimomorpha</taxon>
        <taxon>Panagrolaimoidea</taxon>
        <taxon>Panagrolaimidae</taxon>
        <taxon>Panagrolaimus</taxon>
    </lineage>
</organism>
<proteinExistence type="predicted"/>
<dbReference type="PROSITE" id="PS50297">
    <property type="entry name" value="ANK_REP_REGION"/>
    <property type="match status" value="1"/>
</dbReference>
<feature type="region of interest" description="Disordered" evidence="4">
    <location>
        <begin position="112"/>
        <end position="162"/>
    </location>
</feature>
<dbReference type="InterPro" id="IPR036770">
    <property type="entry name" value="Ankyrin_rpt-contain_sf"/>
</dbReference>
<sequence length="185" mass="20391">MAIHEAAACNSLQILKLLISKGAAVSAHDVHQQTPLFLAVKSNQIEAVKLLINQMRANKADINVPNDCDETPLQIAISKGFTEIVELFRNAGVQMTCAPVYPPIESATYPKMKSTTGPVHNASPSHLANIERLSSNNNSVRRAKRKKATAQPSASSQQQQQQLQQQQQMQIYQANLFAQQQQIHI</sequence>
<keyword evidence="1" id="KW-0677">Repeat</keyword>
<keyword evidence="5" id="KW-1185">Reference proteome</keyword>
<evidence type="ECO:0000256" key="2">
    <source>
        <dbReference type="ARBA" id="ARBA00023043"/>
    </source>
</evidence>
<dbReference type="InterPro" id="IPR002110">
    <property type="entry name" value="Ankyrin_rpt"/>
</dbReference>
<dbReference type="PANTHER" id="PTHR24198">
    <property type="entry name" value="ANKYRIN REPEAT AND PROTEIN KINASE DOMAIN-CONTAINING PROTEIN"/>
    <property type="match status" value="1"/>
</dbReference>
<dbReference type="Pfam" id="PF13637">
    <property type="entry name" value="Ank_4"/>
    <property type="match status" value="1"/>
</dbReference>
<dbReference type="AlphaFoldDB" id="A0A914Z691"/>
<keyword evidence="2 3" id="KW-0040">ANK repeat</keyword>
<feature type="compositionally biased region" description="Polar residues" evidence="4">
    <location>
        <begin position="113"/>
        <end position="140"/>
    </location>
</feature>
<dbReference type="Proteomes" id="UP000887577">
    <property type="component" value="Unplaced"/>
</dbReference>
<name>A0A914Z691_9BILA</name>
<evidence type="ECO:0000313" key="6">
    <source>
        <dbReference type="WBParaSite" id="PSU_v2.g7427.t1"/>
    </source>
</evidence>